<evidence type="ECO:0000256" key="9">
    <source>
        <dbReference type="ARBA" id="ARBA00022723"/>
    </source>
</evidence>
<evidence type="ECO:0000256" key="11">
    <source>
        <dbReference type="ARBA" id="ARBA00023014"/>
    </source>
</evidence>
<dbReference type="PROSITE" id="PS50174">
    <property type="entry name" value="G_PATCH"/>
    <property type="match status" value="1"/>
</dbReference>
<proteinExistence type="inferred from homology"/>
<feature type="compositionally biased region" description="Basic and acidic residues" evidence="17">
    <location>
        <begin position="130"/>
        <end position="148"/>
    </location>
</feature>
<evidence type="ECO:0000256" key="5">
    <source>
        <dbReference type="ARBA" id="ARBA00012221"/>
    </source>
</evidence>
<dbReference type="EC" id="2.5.1.108" evidence="5"/>
<evidence type="ECO:0000256" key="12">
    <source>
        <dbReference type="ARBA" id="ARBA00031690"/>
    </source>
</evidence>
<dbReference type="GO" id="GO:0090560">
    <property type="term" value="F:2-(3-amino-3-carboxypropyl)histidine synthase activity"/>
    <property type="evidence" value="ECO:0007669"/>
    <property type="project" value="UniProtKB-EC"/>
</dbReference>
<dbReference type="Gene3D" id="3.40.50.11860">
    <property type="entry name" value="Diphthamide synthesis DPH1/DPH2 domain 3"/>
    <property type="match status" value="1"/>
</dbReference>
<dbReference type="NCBIfam" id="TIGR00322">
    <property type="entry name" value="diphth2_R"/>
    <property type="match status" value="1"/>
</dbReference>
<dbReference type="AlphaFoldDB" id="A0A1Y5IHT4"/>
<dbReference type="InterPro" id="IPR042264">
    <property type="entry name" value="DPH1/DPH2_2"/>
</dbReference>
<dbReference type="PANTHER" id="PTHR23329:SF1">
    <property type="entry name" value="TUFTELIN-INTERACTING PROTEIN 11"/>
    <property type="match status" value="1"/>
</dbReference>
<dbReference type="Gene3D" id="3.40.50.11840">
    <property type="entry name" value="Diphthamide synthesis DPH1/DPH2 domain 1"/>
    <property type="match status" value="1"/>
</dbReference>
<dbReference type="InterPro" id="IPR000467">
    <property type="entry name" value="G_patch_dom"/>
</dbReference>
<dbReference type="EMBL" id="KZ155771">
    <property type="protein sequence ID" value="OUS49138.1"/>
    <property type="molecule type" value="Genomic_DNA"/>
</dbReference>
<dbReference type="PANTHER" id="PTHR23329">
    <property type="entry name" value="TUFTELIN-INTERACTING PROTEIN 11-RELATED"/>
    <property type="match status" value="1"/>
</dbReference>
<dbReference type="InterPro" id="IPR045211">
    <property type="entry name" value="TFP11/STIP/Ntr1"/>
</dbReference>
<accession>A0A1Y5IHT4</accession>
<protein>
    <recommendedName>
        <fullName evidence="6">2-(3-amino-3-carboxypropyl)histidine synthase subunit 1</fullName>
        <ecNumber evidence="5">2.5.1.108</ecNumber>
    </recommendedName>
    <alternativeName>
        <fullName evidence="13">Diphthamide biosynthesis protein 1</fullName>
    </alternativeName>
    <alternativeName>
        <fullName evidence="14">Diphtheria toxin resistance protein 1</fullName>
    </alternativeName>
    <alternativeName>
        <fullName evidence="12">S-adenosyl-L-methionine:L-histidine 3-amino-3-carboxypropyltransferase 1</fullName>
    </alternativeName>
</protein>
<dbReference type="SFLD" id="SFLDS00032">
    <property type="entry name" value="Radical_SAM_3-amino-3-carboxyp"/>
    <property type="match status" value="1"/>
</dbReference>
<dbReference type="InterPro" id="IPR016435">
    <property type="entry name" value="DPH1/DPH2"/>
</dbReference>
<comment type="catalytic activity">
    <reaction evidence="15">
        <text>L-histidyl-[translation elongation factor 2] + S-adenosyl-L-methionine = 2-[(3S)-amino-3-carboxypropyl]-L-histidyl-[translation elongation factor 2] + S-methyl-5'-thioadenosine + H(+)</text>
        <dbReference type="Rhea" id="RHEA:36783"/>
        <dbReference type="Rhea" id="RHEA-COMP:9748"/>
        <dbReference type="Rhea" id="RHEA-COMP:9749"/>
        <dbReference type="ChEBI" id="CHEBI:15378"/>
        <dbReference type="ChEBI" id="CHEBI:17509"/>
        <dbReference type="ChEBI" id="CHEBI:29979"/>
        <dbReference type="ChEBI" id="CHEBI:59789"/>
        <dbReference type="ChEBI" id="CHEBI:73995"/>
        <dbReference type="EC" id="2.5.1.108"/>
    </reaction>
</comment>
<comment type="pathway">
    <text evidence="2">Protein modification; peptidyl-diphthamide biosynthesis.</text>
</comment>
<evidence type="ECO:0000256" key="16">
    <source>
        <dbReference type="SAM" id="Coils"/>
    </source>
</evidence>
<comment type="similarity">
    <text evidence="4">Belongs to the TFP11/STIP family.</text>
</comment>
<feature type="compositionally biased region" description="Basic and acidic residues" evidence="17">
    <location>
        <begin position="91"/>
        <end position="123"/>
    </location>
</feature>
<evidence type="ECO:0000256" key="10">
    <source>
        <dbReference type="ARBA" id="ARBA00023004"/>
    </source>
</evidence>
<keyword evidence="7" id="KW-0808">Transferase</keyword>
<dbReference type="SMART" id="SM00443">
    <property type="entry name" value="G_patch"/>
    <property type="match status" value="1"/>
</dbReference>
<evidence type="ECO:0000256" key="6">
    <source>
        <dbReference type="ARBA" id="ARBA00021915"/>
    </source>
</evidence>
<evidence type="ECO:0000256" key="17">
    <source>
        <dbReference type="SAM" id="MobiDB-lite"/>
    </source>
</evidence>
<feature type="region of interest" description="Disordered" evidence="17">
    <location>
        <begin position="1"/>
        <end position="148"/>
    </location>
</feature>
<evidence type="ECO:0000256" key="14">
    <source>
        <dbReference type="ARBA" id="ARBA00032789"/>
    </source>
</evidence>
<evidence type="ECO:0000256" key="4">
    <source>
        <dbReference type="ARBA" id="ARBA00010900"/>
    </source>
</evidence>
<dbReference type="Gene3D" id="3.40.50.11850">
    <property type="entry name" value="Diphthamide synthesis DPH1/DPH2 domain 2"/>
    <property type="match status" value="1"/>
</dbReference>
<dbReference type="InterPro" id="IPR042263">
    <property type="entry name" value="DPH1/DPH2_1"/>
</dbReference>
<evidence type="ECO:0000256" key="3">
    <source>
        <dbReference type="ARBA" id="ARBA00010173"/>
    </source>
</evidence>
<feature type="compositionally biased region" description="Gly residues" evidence="17">
    <location>
        <begin position="28"/>
        <end position="41"/>
    </location>
</feature>
<dbReference type="UniPathway" id="UPA00559"/>
<dbReference type="GO" id="GO:0017183">
    <property type="term" value="P:protein histidyl modification to diphthamide"/>
    <property type="evidence" value="ECO:0007669"/>
    <property type="project" value="UniProtKB-UniPathway"/>
</dbReference>
<sequence length="1175" mass="130845">MTFVREVGSKGGARATAAREGAAAAGRGTDGGGGLGFGGFARGKTMTDAEAKDDDESDGTSVSGGVEGQSESEDDLLPSTFGQRLVAGAAERAKTAAEARAKAAAKREADAKAARARNTERGDVFAGTSARRDGGQRGKQADDVGSFEKHTKGIGMKLLEKMGYKKGEGLGKGASGISRALETQLRPKNMGMGFNNFKENVNDPTKTAPKGVEEAESDEEMDLGETARARDEAKRAREQSMWKKRHNLRRQKREYKTAEEILAEEDQKANDSSATRGATLDIIDMRGTHAQVVNAKELHKARVLRSGEVEMMLPELQHNLKLIVDLAESDITKLDGKIRTEKDTLEILRREKVRLSKQAEAHDALAKQTRSALELVQRCDELEKACKSGEDFDALTKAWTEVVKKFPKEYHGHRLHRLALAHAAPWVRSMYASWDPATEPTRGLNELKPWRALLAPDLVPDEYRGVFEDDSYENLLREPMLSRLRPFISSNWDPTKASEVLDFIEAWSSTMPKALIREITHSLVLPRLLRRVAEWEPTKERIALHSWFLPWLPHLHKNLKDVYPTIRQKFSVALTDWDASDESALTLLKPWRRVFEAKDWSSLMRRCITPKLEDKLAVLQINPSNQSLDPLKCVLEWESVLGSSAFMTLLEQHFFPKWHAALHKWLTAGGANLDEVAQWYIGWKSSFSEELLSHERVRVQLNVALNMMNQAAAGEGVVKPSVAAPQPAAEKRAPPRPSEEETATLKEMIEEFANAHDLEFIPNVSGRRHDGLTVYSFGGIPDEIANDPALTSAMRVLPENYDFEVKKTVWRLRRANARTVALQFPEGLLLYATTLADIFQTFANVKDVVILGDVTYGACCVDDYTAESLGCDFLVHYGHSCLVPVDVTRMKCLYVFVDISFDVGHLCACVEKNFKHGSKLILAGTIQFASAIQETRTALVEKYPSLAVPQAKPLSPGEVLGCTAPVIEDAKDRDAIVFVADGRFHLEAIMIANPTIPAYRYDPYQRVLTREEYAHKEMRQVRRSMVERAKSARSFGIVLGTLGRQGNPAILEHLMSLMRVKGREYVVFLISEMNPAKMASIKGVDAFVQIACPRLSIDWGEEFDRPVLTPYEAEVTLDNVEPWWLLPGVAPGEENTPYPMDYYARDGGPWSSSYHKQTGKGGKPKRAAVHIETTA</sequence>
<dbReference type="GO" id="GO:0046872">
    <property type="term" value="F:metal ion binding"/>
    <property type="evidence" value="ECO:0007669"/>
    <property type="project" value="UniProtKB-KW"/>
</dbReference>
<dbReference type="GO" id="GO:0000390">
    <property type="term" value="P:spliceosomal complex disassembly"/>
    <property type="evidence" value="ECO:0007669"/>
    <property type="project" value="InterPro"/>
</dbReference>
<dbReference type="Proteomes" id="UP000195557">
    <property type="component" value="Unassembled WGS sequence"/>
</dbReference>
<keyword evidence="10" id="KW-0408">Iron</keyword>
<dbReference type="FunFam" id="3.40.50.11860:FF:000002">
    <property type="entry name" value="2-(3-amino-3-carboxypropyl)histidine synthase subunit 1"/>
    <property type="match status" value="1"/>
</dbReference>
<feature type="compositionally biased region" description="Acidic residues" evidence="17">
    <location>
        <begin position="214"/>
        <end position="223"/>
    </location>
</feature>
<dbReference type="SFLD" id="SFLDG01121">
    <property type="entry name" value="Diphthamide_biosynthesis"/>
    <property type="match status" value="1"/>
</dbReference>
<keyword evidence="11" id="KW-0411">Iron-sulfur</keyword>
<gene>
    <name evidence="19" type="ORF">BE221DRAFT_143177</name>
</gene>
<name>A0A1Y5IHT4_OSTTA</name>
<feature type="coiled-coil region" evidence="16">
    <location>
        <begin position="331"/>
        <end position="385"/>
    </location>
</feature>
<feature type="compositionally biased region" description="Basic and acidic residues" evidence="17">
    <location>
        <begin position="729"/>
        <end position="739"/>
    </location>
</feature>
<evidence type="ECO:0000256" key="8">
    <source>
        <dbReference type="ARBA" id="ARBA00022691"/>
    </source>
</evidence>
<reference evidence="19" key="1">
    <citation type="submission" date="2017-04" db="EMBL/GenBank/DDBJ databases">
        <title>Population genomics of picophytoplankton unveils novel chromosome hypervariability.</title>
        <authorList>
            <consortium name="DOE Joint Genome Institute"/>
            <person name="Blanc-Mathieu R."/>
            <person name="Krasovec M."/>
            <person name="Hebrard M."/>
            <person name="Yau S."/>
            <person name="Desgranges E."/>
            <person name="Martin J."/>
            <person name="Schackwitz W."/>
            <person name="Kuo A."/>
            <person name="Salin G."/>
            <person name="Donnadieu C."/>
            <person name="Desdevises Y."/>
            <person name="Sanchez-Ferandin S."/>
            <person name="Moreau H."/>
            <person name="Rivals E."/>
            <person name="Grigoriev I.V."/>
            <person name="Grimsley N."/>
            <person name="Eyre-Walker A."/>
            <person name="Piganeau G."/>
        </authorList>
    </citation>
    <scope>NUCLEOTIDE SEQUENCE [LARGE SCALE GENOMIC DNA]</scope>
    <source>
        <strain evidence="19">RCC 1115</strain>
    </source>
</reference>
<feature type="region of interest" description="Disordered" evidence="17">
    <location>
        <begin position="718"/>
        <end position="739"/>
    </location>
</feature>
<dbReference type="InterPro" id="IPR022783">
    <property type="entry name" value="GCFC_dom"/>
</dbReference>
<dbReference type="InterPro" id="IPR042265">
    <property type="entry name" value="DPH1/DPH2_3"/>
</dbReference>
<evidence type="ECO:0000256" key="2">
    <source>
        <dbReference type="ARBA" id="ARBA00005156"/>
    </source>
</evidence>
<keyword evidence="16" id="KW-0175">Coiled coil</keyword>
<dbReference type="GO" id="GO:0071008">
    <property type="term" value="C:U2-type post-mRNA release spliceosomal complex"/>
    <property type="evidence" value="ECO:0007669"/>
    <property type="project" value="TreeGrafter"/>
</dbReference>
<evidence type="ECO:0000313" key="19">
    <source>
        <dbReference type="EMBL" id="OUS49138.1"/>
    </source>
</evidence>
<evidence type="ECO:0000256" key="15">
    <source>
        <dbReference type="ARBA" id="ARBA00048403"/>
    </source>
</evidence>
<dbReference type="GO" id="GO:0003676">
    <property type="term" value="F:nucleic acid binding"/>
    <property type="evidence" value="ECO:0007669"/>
    <property type="project" value="InterPro"/>
</dbReference>
<keyword evidence="9" id="KW-0479">Metal-binding</keyword>
<feature type="compositionally biased region" description="Low complexity" evidence="17">
    <location>
        <begin position="12"/>
        <end position="27"/>
    </location>
</feature>
<evidence type="ECO:0000256" key="7">
    <source>
        <dbReference type="ARBA" id="ARBA00022679"/>
    </source>
</evidence>
<evidence type="ECO:0000259" key="18">
    <source>
        <dbReference type="PROSITE" id="PS50174"/>
    </source>
</evidence>
<evidence type="ECO:0000256" key="1">
    <source>
        <dbReference type="ARBA" id="ARBA00001966"/>
    </source>
</evidence>
<organism evidence="19">
    <name type="scientific">Ostreococcus tauri</name>
    <name type="common">Marine green alga</name>
    <dbReference type="NCBI Taxonomy" id="70448"/>
    <lineage>
        <taxon>Eukaryota</taxon>
        <taxon>Viridiplantae</taxon>
        <taxon>Chlorophyta</taxon>
        <taxon>Mamiellophyceae</taxon>
        <taxon>Mamiellales</taxon>
        <taxon>Bathycoccaceae</taxon>
        <taxon>Ostreococcus</taxon>
    </lineage>
</organism>
<feature type="compositionally biased region" description="Basic and acidic residues" evidence="17">
    <location>
        <begin position="225"/>
        <end position="241"/>
    </location>
</feature>
<keyword evidence="8" id="KW-0949">S-adenosyl-L-methionine</keyword>
<feature type="domain" description="G-patch" evidence="18">
    <location>
        <begin position="151"/>
        <end position="197"/>
    </location>
</feature>
<comment type="similarity">
    <text evidence="3">Belongs to the DPH1/DPH2 family. DPH1 subfamily.</text>
</comment>
<evidence type="ECO:0000256" key="13">
    <source>
        <dbReference type="ARBA" id="ARBA00032574"/>
    </source>
</evidence>
<dbReference type="Pfam" id="PF07842">
    <property type="entry name" value="GCFC"/>
    <property type="match status" value="1"/>
</dbReference>
<dbReference type="Pfam" id="PF01866">
    <property type="entry name" value="Diphthamide_syn"/>
    <property type="match status" value="1"/>
</dbReference>
<dbReference type="FunFam" id="3.40.50.11840:FF:000001">
    <property type="entry name" value="2-(3-amino-3-carboxypropyl)histidine synthase subunit 1"/>
    <property type="match status" value="1"/>
</dbReference>
<dbReference type="Pfam" id="PF01585">
    <property type="entry name" value="G-patch"/>
    <property type="match status" value="1"/>
</dbReference>
<comment type="cofactor">
    <cofactor evidence="1">
        <name>[4Fe-4S] cluster</name>
        <dbReference type="ChEBI" id="CHEBI:49883"/>
    </cofactor>
</comment>
<dbReference type="eggNOG" id="KOG2184">
    <property type="taxonomic scope" value="Eukaryota"/>
</dbReference>
<dbReference type="GO" id="GO:0051536">
    <property type="term" value="F:iron-sulfur cluster binding"/>
    <property type="evidence" value="ECO:0007669"/>
    <property type="project" value="UniProtKB-KW"/>
</dbReference>
<feature type="region of interest" description="Disordered" evidence="17">
    <location>
        <begin position="189"/>
        <end position="250"/>
    </location>
</feature>
<dbReference type="FunFam" id="3.40.50.11850:FF:000002">
    <property type="entry name" value="2-(3-amino-3-carboxypropyl)histidine synthase subunit 1"/>
    <property type="match status" value="1"/>
</dbReference>